<keyword evidence="3 6" id="KW-0812">Transmembrane</keyword>
<organism evidence="7 8">
    <name type="scientific">Geoalkalibacter ferrihydriticus</name>
    <dbReference type="NCBI Taxonomy" id="392333"/>
    <lineage>
        <taxon>Bacteria</taxon>
        <taxon>Pseudomonadati</taxon>
        <taxon>Thermodesulfobacteriota</taxon>
        <taxon>Desulfuromonadia</taxon>
        <taxon>Desulfuromonadales</taxon>
        <taxon>Geoalkalibacteraceae</taxon>
        <taxon>Geoalkalibacter</taxon>
    </lineage>
</organism>
<evidence type="ECO:0000313" key="8">
    <source>
        <dbReference type="Proteomes" id="UP000182146"/>
    </source>
</evidence>
<dbReference type="STRING" id="392333.SAMN05660860_00571"/>
<dbReference type="Gene3D" id="1.10.10.10">
    <property type="entry name" value="Winged helix-like DNA-binding domain superfamily/Winged helix DNA-binding domain"/>
    <property type="match status" value="1"/>
</dbReference>
<dbReference type="NCBIfam" id="TIGR00765">
    <property type="entry name" value="yihY_not_rbn"/>
    <property type="match status" value="1"/>
</dbReference>
<protein>
    <submittedName>
        <fullName evidence="7">tRNA-processing RNAse BN</fullName>
    </submittedName>
</protein>
<dbReference type="InterPro" id="IPR017039">
    <property type="entry name" value="Virul_fac_BrkB"/>
</dbReference>
<feature type="transmembrane region" description="Helical" evidence="6">
    <location>
        <begin position="60"/>
        <end position="80"/>
    </location>
</feature>
<feature type="transmembrane region" description="Helical" evidence="6">
    <location>
        <begin position="232"/>
        <end position="253"/>
    </location>
</feature>
<dbReference type="EMBL" id="FNGU01000001">
    <property type="protein sequence ID" value="SDL41434.1"/>
    <property type="molecule type" value="Genomic_DNA"/>
</dbReference>
<evidence type="ECO:0000256" key="4">
    <source>
        <dbReference type="ARBA" id="ARBA00022989"/>
    </source>
</evidence>
<accession>A0A1G9JWA4</accession>
<dbReference type="AlphaFoldDB" id="A0A1G9JWA4"/>
<dbReference type="InterPro" id="IPR036388">
    <property type="entry name" value="WH-like_DNA-bd_sf"/>
</dbReference>
<feature type="transmembrane region" description="Helical" evidence="6">
    <location>
        <begin position="265"/>
        <end position="291"/>
    </location>
</feature>
<dbReference type="GO" id="GO:0005886">
    <property type="term" value="C:plasma membrane"/>
    <property type="evidence" value="ECO:0007669"/>
    <property type="project" value="UniProtKB-SubCell"/>
</dbReference>
<comment type="subcellular location">
    <subcellularLocation>
        <location evidence="1">Cell membrane</location>
        <topology evidence="1">Multi-pass membrane protein</topology>
    </subcellularLocation>
</comment>
<evidence type="ECO:0000256" key="5">
    <source>
        <dbReference type="ARBA" id="ARBA00023136"/>
    </source>
</evidence>
<gene>
    <name evidence="7" type="ORF">SAMN05660860_00571</name>
</gene>
<dbReference type="Pfam" id="PF03631">
    <property type="entry name" value="Virul_fac_BrkB"/>
    <property type="match status" value="1"/>
</dbReference>
<feature type="transmembrane region" description="Helical" evidence="6">
    <location>
        <begin position="120"/>
        <end position="139"/>
    </location>
</feature>
<keyword evidence="5 6" id="KW-0472">Membrane</keyword>
<name>A0A1G9JWA4_9BACT</name>
<feature type="transmembrane region" description="Helical" evidence="6">
    <location>
        <begin position="159"/>
        <end position="181"/>
    </location>
</feature>
<keyword evidence="4 6" id="KW-1133">Transmembrane helix</keyword>
<sequence>MSRLNEKIARVRKLFMYGQHQQAEQADETGLKGFFLKPIRVATLVVHDFIADGCLLRASALTFASLLAIVPLLALMFALLKGLGVQNQLEPIILDQLAVGSEEIVGEIIRYIDNTEVGRLGVVGLLTLFVTVLAMLSNIEKSFNAVWGVEETRSLFRRFADYFSVVTIGPVFVLVAVSMTSTLQSNAVVHALQEKALLGDLIVLLFKILPFVGMWIAFTALYIFMPNSRVSVRAALIGGIFGGTLWQLAQWGYVYFQVGVSKYNAIYGTMAALPIFMMWIYISWLIVLFGLEVTHAVQNLRNVRQEVRSTEVNYGSREMMALSVLLVLAEAFYRGERPWTLEKVSAELQFPPRLTGSILQQMVRLGVLSEVHADGANDYAFQPAQALQNLEVHDFLERLRWDGMDVRGAQSTHAREVVRKVEERMERAGREAFSGMTLHDLATQMLKAENPEDSLAPSEPLSTS</sequence>
<evidence type="ECO:0000256" key="6">
    <source>
        <dbReference type="SAM" id="Phobius"/>
    </source>
</evidence>
<dbReference type="PANTHER" id="PTHR30213:SF0">
    <property type="entry name" value="UPF0761 MEMBRANE PROTEIN YIHY"/>
    <property type="match status" value="1"/>
</dbReference>
<dbReference type="Proteomes" id="UP000182146">
    <property type="component" value="Unassembled WGS sequence"/>
</dbReference>
<evidence type="ECO:0000256" key="2">
    <source>
        <dbReference type="ARBA" id="ARBA00022475"/>
    </source>
</evidence>
<proteinExistence type="predicted"/>
<evidence type="ECO:0000256" key="1">
    <source>
        <dbReference type="ARBA" id="ARBA00004651"/>
    </source>
</evidence>
<reference evidence="7 8" key="1">
    <citation type="submission" date="2016-10" db="EMBL/GenBank/DDBJ databases">
        <authorList>
            <person name="de Groot N.N."/>
        </authorList>
    </citation>
    <scope>NUCLEOTIDE SEQUENCE [LARGE SCALE GENOMIC DNA]</scope>
    <source>
        <strain evidence="7 8">DSM 17813</strain>
    </source>
</reference>
<evidence type="ECO:0000313" key="7">
    <source>
        <dbReference type="EMBL" id="SDL41434.1"/>
    </source>
</evidence>
<dbReference type="PANTHER" id="PTHR30213">
    <property type="entry name" value="INNER MEMBRANE PROTEIN YHJD"/>
    <property type="match status" value="1"/>
</dbReference>
<keyword evidence="2" id="KW-1003">Cell membrane</keyword>
<evidence type="ECO:0000256" key="3">
    <source>
        <dbReference type="ARBA" id="ARBA00022692"/>
    </source>
</evidence>
<feature type="transmembrane region" description="Helical" evidence="6">
    <location>
        <begin position="201"/>
        <end position="225"/>
    </location>
</feature>